<evidence type="ECO:0000256" key="1">
    <source>
        <dbReference type="ARBA" id="ARBA00004123"/>
    </source>
</evidence>
<dbReference type="InterPro" id="IPR034150">
    <property type="entry name" value="SF3B6_RRM"/>
</dbReference>
<evidence type="ECO:0000256" key="3">
    <source>
        <dbReference type="ARBA" id="ARBA00022884"/>
    </source>
</evidence>
<gene>
    <name evidence="8" type="ORF">G7K_3838-t1</name>
</gene>
<dbReference type="CDD" id="cd12241">
    <property type="entry name" value="RRM_SF3B14"/>
    <property type="match status" value="1"/>
</dbReference>
<dbReference type="InterPro" id="IPR035979">
    <property type="entry name" value="RBD_domain_sf"/>
</dbReference>
<organism evidence="8 9">
    <name type="scientific">Saitoella complicata (strain BCRC 22490 / CBS 7301 / JCM 7358 / NBRC 10748 / NRRL Y-17804)</name>
    <dbReference type="NCBI Taxonomy" id="698492"/>
    <lineage>
        <taxon>Eukaryota</taxon>
        <taxon>Fungi</taxon>
        <taxon>Dikarya</taxon>
        <taxon>Ascomycota</taxon>
        <taxon>Taphrinomycotina</taxon>
        <taxon>Taphrinomycotina incertae sedis</taxon>
        <taxon>Saitoella</taxon>
    </lineage>
</organism>
<dbReference type="InterPro" id="IPR012677">
    <property type="entry name" value="Nucleotide-bd_a/b_plait_sf"/>
</dbReference>
<accession>A0A0E9NIJ3</accession>
<dbReference type="Proteomes" id="UP000033140">
    <property type="component" value="Unassembled WGS sequence"/>
</dbReference>
<evidence type="ECO:0000313" key="9">
    <source>
        <dbReference type="Proteomes" id="UP000033140"/>
    </source>
</evidence>
<dbReference type="OMA" id="VLYYRSN"/>
<dbReference type="AlphaFoldDB" id="A0A0E9NIJ3"/>
<dbReference type="Pfam" id="PF00076">
    <property type="entry name" value="RRM_1"/>
    <property type="match status" value="1"/>
</dbReference>
<evidence type="ECO:0000259" key="7">
    <source>
        <dbReference type="PROSITE" id="PS50102"/>
    </source>
</evidence>
<dbReference type="Gene3D" id="3.30.70.330">
    <property type="match status" value="1"/>
</dbReference>
<keyword evidence="2" id="KW-0507">mRNA processing</keyword>
<evidence type="ECO:0000256" key="6">
    <source>
        <dbReference type="PROSITE-ProRule" id="PRU00176"/>
    </source>
</evidence>
<dbReference type="GO" id="GO:0005634">
    <property type="term" value="C:nucleus"/>
    <property type="evidence" value="ECO:0007669"/>
    <property type="project" value="UniProtKB-SubCell"/>
</dbReference>
<dbReference type="PANTHER" id="PTHR10352">
    <property type="entry name" value="EUKARYOTIC TRANSLATION INITIATION FACTOR 3 SUBUNIT G"/>
    <property type="match status" value="1"/>
</dbReference>
<reference evidence="8 9" key="3">
    <citation type="journal article" date="2015" name="Genome Announc.">
        <title>Draft Genome Sequence of the Archiascomycetous Yeast Saitoella complicata.</title>
        <authorList>
            <person name="Yamauchi K."/>
            <person name="Kondo S."/>
            <person name="Hamamoto M."/>
            <person name="Takahashi Y."/>
            <person name="Ogura Y."/>
            <person name="Hayashi T."/>
            <person name="Nishida H."/>
        </authorList>
    </citation>
    <scope>NUCLEOTIDE SEQUENCE [LARGE SCALE GENOMIC DNA]</scope>
    <source>
        <strain evidence="8 9">NRRL Y-17804</strain>
    </source>
</reference>
<comment type="subcellular location">
    <subcellularLocation>
        <location evidence="1">Nucleus</location>
    </subcellularLocation>
</comment>
<feature type="domain" description="RRM" evidence="7">
    <location>
        <begin position="16"/>
        <end position="91"/>
    </location>
</feature>
<dbReference type="STRING" id="698492.A0A0E9NIJ3"/>
<dbReference type="RefSeq" id="XP_019021113.1">
    <property type="nucleotide sequence ID" value="XM_019170351.1"/>
</dbReference>
<name>A0A0E9NIJ3_SAICN</name>
<keyword evidence="5" id="KW-0539">Nucleus</keyword>
<reference evidence="8 9" key="1">
    <citation type="journal article" date="2011" name="J. Gen. Appl. Microbiol.">
        <title>Draft genome sequencing of the enigmatic yeast Saitoella complicata.</title>
        <authorList>
            <person name="Nishida H."/>
            <person name="Hamamoto M."/>
            <person name="Sugiyama J."/>
        </authorList>
    </citation>
    <scope>NUCLEOTIDE SEQUENCE [LARGE SCALE GENOMIC DNA]</scope>
    <source>
        <strain evidence="8 9">NRRL Y-17804</strain>
    </source>
</reference>
<sequence>MAMALRTRNVPSDANRILFVKNISFKVKDEDLWDLFGRYGAVRQIRVGDTTATKGTAYVVYEDVMDAKTACEKLSGFNFADRYLVVMYHQPEKIKATDLAKKEAELERLKARHNIE</sequence>
<dbReference type="OrthoDB" id="275748at2759"/>
<dbReference type="InterPro" id="IPR000504">
    <property type="entry name" value="RRM_dom"/>
</dbReference>
<dbReference type="EMBL" id="BACD03000025">
    <property type="protein sequence ID" value="GAO49692.1"/>
    <property type="molecule type" value="Genomic_DNA"/>
</dbReference>
<dbReference type="SUPFAM" id="SSF54928">
    <property type="entry name" value="RNA-binding domain, RBD"/>
    <property type="match status" value="1"/>
</dbReference>
<evidence type="ECO:0000256" key="2">
    <source>
        <dbReference type="ARBA" id="ARBA00022664"/>
    </source>
</evidence>
<keyword evidence="9" id="KW-1185">Reference proteome</keyword>
<keyword evidence="3 6" id="KW-0694">RNA-binding</keyword>
<evidence type="ECO:0000313" key="8">
    <source>
        <dbReference type="EMBL" id="GAO49692.1"/>
    </source>
</evidence>
<protein>
    <recommendedName>
        <fullName evidence="7">RRM domain-containing protein</fullName>
    </recommendedName>
</protein>
<evidence type="ECO:0000256" key="4">
    <source>
        <dbReference type="ARBA" id="ARBA00023187"/>
    </source>
</evidence>
<dbReference type="GO" id="GO:0008380">
    <property type="term" value="P:RNA splicing"/>
    <property type="evidence" value="ECO:0007669"/>
    <property type="project" value="UniProtKB-KW"/>
</dbReference>
<comment type="caution">
    <text evidence="8">The sequence shown here is derived from an EMBL/GenBank/DDBJ whole genome shotgun (WGS) entry which is preliminary data.</text>
</comment>
<evidence type="ECO:0000256" key="5">
    <source>
        <dbReference type="ARBA" id="ARBA00023242"/>
    </source>
</evidence>
<dbReference type="FunFam" id="3.30.70.330:FF:000286">
    <property type="entry name" value="Putative pre-mRNA branch site protein p14"/>
    <property type="match status" value="1"/>
</dbReference>
<dbReference type="GO" id="GO:0003723">
    <property type="term" value="F:RNA binding"/>
    <property type="evidence" value="ECO:0007669"/>
    <property type="project" value="UniProtKB-UniRule"/>
</dbReference>
<dbReference type="PROSITE" id="PS50102">
    <property type="entry name" value="RRM"/>
    <property type="match status" value="1"/>
</dbReference>
<keyword evidence="4" id="KW-0508">mRNA splicing</keyword>
<reference evidence="8 9" key="2">
    <citation type="journal article" date="2014" name="J. Gen. Appl. Microbiol.">
        <title>The early diverging ascomycetous budding yeast Saitoella complicata has three histone deacetylases belonging to the Clr6, Hos2, and Rpd3 lineages.</title>
        <authorList>
            <person name="Nishida H."/>
            <person name="Matsumoto T."/>
            <person name="Kondo S."/>
            <person name="Hamamoto M."/>
            <person name="Yoshikawa H."/>
        </authorList>
    </citation>
    <scope>NUCLEOTIDE SEQUENCE [LARGE SCALE GENOMIC DNA]</scope>
    <source>
        <strain evidence="8 9">NRRL Y-17804</strain>
    </source>
</reference>
<proteinExistence type="predicted"/>
<dbReference type="SMART" id="SM00360">
    <property type="entry name" value="RRM"/>
    <property type="match status" value="1"/>
</dbReference>
<dbReference type="GO" id="GO:0006397">
    <property type="term" value="P:mRNA processing"/>
    <property type="evidence" value="ECO:0007669"/>
    <property type="project" value="UniProtKB-KW"/>
</dbReference>